<feature type="compositionally biased region" description="Polar residues" evidence="1">
    <location>
        <begin position="289"/>
        <end position="313"/>
    </location>
</feature>
<feature type="compositionally biased region" description="Polar residues" evidence="1">
    <location>
        <begin position="362"/>
        <end position="372"/>
    </location>
</feature>
<sequence>MSVADRLQVIVQSTSSEIHYEGDWEASVNDRTISGNVMTVPEGKQGSLLYELSGTSNARAHGILRDFDRDTYESFKLYCEINPHETATRIAMLDSIGSFWTSDPSFTFLCEVDNLNPSSNYTLSITLQSLGSPAVWFDSVLFDPAPTRSLDNDRILMDHRHLMIQYDSGWTLDFGNSAHLTNSTGSTMKLDFNGTSLKWYTINYSRFSNATQNSEARWKVDDLEPQPFVVPAPSTNDTGTYQHLLFEVSGLSPGLHHLEVTHQGDESTWPLTLSNLIIQNALPDPNLPPTSTDIQQPTLNPTTNTHDSQSGSDLSAGEKAAIAVSTCLVVLTLCGALFYIWRRRSLGSTAKLEKDSEHQNDADNSTQTSPPVSISARPPSLPLLSIAHSSSKGTPVMIHDQTTASTSVYDYPHEPVSSCPSSKHGAPVTLQRIYQSDIDAPPPYVGRSPSEIDASSNVEPSR</sequence>
<protein>
    <submittedName>
        <fullName evidence="3">Uncharacterized protein</fullName>
    </submittedName>
</protein>
<proteinExistence type="predicted"/>
<feature type="region of interest" description="Disordered" evidence="1">
    <location>
        <begin position="352"/>
        <end position="395"/>
    </location>
</feature>
<reference evidence="3 4" key="1">
    <citation type="journal article" date="2018" name="Evol. Lett.">
        <title>Horizontal gene cluster transfer increased hallucinogenic mushroom diversity.</title>
        <authorList>
            <person name="Reynolds H.T."/>
            <person name="Vijayakumar V."/>
            <person name="Gluck-Thaler E."/>
            <person name="Korotkin H.B."/>
            <person name="Matheny P.B."/>
            <person name="Slot J.C."/>
        </authorList>
    </citation>
    <scope>NUCLEOTIDE SEQUENCE [LARGE SCALE GENOMIC DNA]</scope>
    <source>
        <strain evidence="3 4">2629</strain>
    </source>
</reference>
<evidence type="ECO:0000313" key="3">
    <source>
        <dbReference type="EMBL" id="PPQ99340.1"/>
    </source>
</evidence>
<feature type="region of interest" description="Disordered" evidence="1">
    <location>
        <begin position="282"/>
        <end position="313"/>
    </location>
</feature>
<feature type="compositionally biased region" description="Polar residues" evidence="1">
    <location>
        <begin position="453"/>
        <end position="462"/>
    </location>
</feature>
<keyword evidence="4" id="KW-1185">Reference proteome</keyword>
<evidence type="ECO:0000256" key="2">
    <source>
        <dbReference type="SAM" id="Phobius"/>
    </source>
</evidence>
<keyword evidence="2" id="KW-0812">Transmembrane</keyword>
<keyword evidence="2" id="KW-1133">Transmembrane helix</keyword>
<organism evidence="3 4">
    <name type="scientific">Panaeolus cyanescens</name>
    <dbReference type="NCBI Taxonomy" id="181874"/>
    <lineage>
        <taxon>Eukaryota</taxon>
        <taxon>Fungi</taxon>
        <taxon>Dikarya</taxon>
        <taxon>Basidiomycota</taxon>
        <taxon>Agaricomycotina</taxon>
        <taxon>Agaricomycetes</taxon>
        <taxon>Agaricomycetidae</taxon>
        <taxon>Agaricales</taxon>
        <taxon>Agaricineae</taxon>
        <taxon>Galeropsidaceae</taxon>
        <taxon>Panaeolus</taxon>
    </lineage>
</organism>
<feature type="region of interest" description="Disordered" evidence="1">
    <location>
        <begin position="434"/>
        <end position="462"/>
    </location>
</feature>
<evidence type="ECO:0000256" key="1">
    <source>
        <dbReference type="SAM" id="MobiDB-lite"/>
    </source>
</evidence>
<dbReference type="InParanoid" id="A0A409Y8G5"/>
<comment type="caution">
    <text evidence="3">The sequence shown here is derived from an EMBL/GenBank/DDBJ whole genome shotgun (WGS) entry which is preliminary data.</text>
</comment>
<dbReference type="AlphaFoldDB" id="A0A409Y8G5"/>
<dbReference type="OrthoDB" id="3052647at2759"/>
<dbReference type="EMBL" id="NHTK01001362">
    <property type="protein sequence ID" value="PPQ99340.1"/>
    <property type="molecule type" value="Genomic_DNA"/>
</dbReference>
<accession>A0A409Y8G5</accession>
<name>A0A409Y8G5_9AGAR</name>
<evidence type="ECO:0000313" key="4">
    <source>
        <dbReference type="Proteomes" id="UP000284842"/>
    </source>
</evidence>
<feature type="compositionally biased region" description="Basic and acidic residues" evidence="1">
    <location>
        <begin position="352"/>
        <end position="361"/>
    </location>
</feature>
<dbReference type="Proteomes" id="UP000284842">
    <property type="component" value="Unassembled WGS sequence"/>
</dbReference>
<keyword evidence="2" id="KW-0472">Membrane</keyword>
<dbReference type="Gene3D" id="2.60.120.260">
    <property type="entry name" value="Galactose-binding domain-like"/>
    <property type="match status" value="1"/>
</dbReference>
<feature type="transmembrane region" description="Helical" evidence="2">
    <location>
        <begin position="320"/>
        <end position="341"/>
    </location>
</feature>
<gene>
    <name evidence="3" type="ORF">CVT24_009154</name>
</gene>